<dbReference type="Pfam" id="PF04055">
    <property type="entry name" value="Radical_SAM"/>
    <property type="match status" value="1"/>
</dbReference>
<accession>A0A419ESN6</accession>
<evidence type="ECO:0000313" key="8">
    <source>
        <dbReference type="Proteomes" id="UP000285961"/>
    </source>
</evidence>
<dbReference type="SFLD" id="SFLDG01386">
    <property type="entry name" value="main_SPASM_domain-containing"/>
    <property type="match status" value="1"/>
</dbReference>
<dbReference type="GO" id="GO:0051536">
    <property type="term" value="F:iron-sulfur cluster binding"/>
    <property type="evidence" value="ECO:0007669"/>
    <property type="project" value="UniProtKB-KW"/>
</dbReference>
<keyword evidence="4" id="KW-0408">Iron</keyword>
<dbReference type="GO" id="GO:0046872">
    <property type="term" value="F:metal ion binding"/>
    <property type="evidence" value="ECO:0007669"/>
    <property type="project" value="UniProtKB-KW"/>
</dbReference>
<dbReference type="InterPro" id="IPR023885">
    <property type="entry name" value="4Fe4S-binding_SPASM_dom"/>
</dbReference>
<comment type="caution">
    <text evidence="7">The sequence shown here is derived from an EMBL/GenBank/DDBJ whole genome shotgun (WGS) entry which is preliminary data.</text>
</comment>
<gene>
    <name evidence="7" type="ORF">C4532_15885</name>
</gene>
<dbReference type="CDD" id="cd01335">
    <property type="entry name" value="Radical_SAM"/>
    <property type="match status" value="1"/>
</dbReference>
<evidence type="ECO:0000259" key="6">
    <source>
        <dbReference type="PROSITE" id="PS51918"/>
    </source>
</evidence>
<evidence type="ECO:0000256" key="5">
    <source>
        <dbReference type="ARBA" id="ARBA00023014"/>
    </source>
</evidence>
<evidence type="ECO:0000256" key="3">
    <source>
        <dbReference type="ARBA" id="ARBA00022723"/>
    </source>
</evidence>
<dbReference type="InterPro" id="IPR007197">
    <property type="entry name" value="rSAM"/>
</dbReference>
<dbReference type="PANTHER" id="PTHR11228:SF7">
    <property type="entry name" value="PQQA PEPTIDE CYCLASE"/>
    <property type="match status" value="1"/>
</dbReference>
<dbReference type="Gene3D" id="3.20.20.70">
    <property type="entry name" value="Aldolase class I"/>
    <property type="match status" value="1"/>
</dbReference>
<dbReference type="CDD" id="cd21109">
    <property type="entry name" value="SPASM"/>
    <property type="match status" value="1"/>
</dbReference>
<dbReference type="InterPro" id="IPR013785">
    <property type="entry name" value="Aldolase_TIM"/>
</dbReference>
<keyword evidence="3" id="KW-0479">Metal-binding</keyword>
<dbReference type="PROSITE" id="PS51918">
    <property type="entry name" value="RADICAL_SAM"/>
    <property type="match status" value="1"/>
</dbReference>
<keyword evidence="5" id="KW-0411">Iron-sulfur</keyword>
<name>A0A419ESN6_9BACT</name>
<evidence type="ECO:0000256" key="2">
    <source>
        <dbReference type="ARBA" id="ARBA00022691"/>
    </source>
</evidence>
<comment type="cofactor">
    <cofactor evidence="1">
        <name>[4Fe-4S] cluster</name>
        <dbReference type="ChEBI" id="CHEBI:49883"/>
    </cofactor>
</comment>
<dbReference type="InterPro" id="IPR050377">
    <property type="entry name" value="Radical_SAM_PqqE_MftC-like"/>
</dbReference>
<dbReference type="GO" id="GO:0003824">
    <property type="term" value="F:catalytic activity"/>
    <property type="evidence" value="ECO:0007669"/>
    <property type="project" value="InterPro"/>
</dbReference>
<proteinExistence type="predicted"/>
<organism evidence="7 8">
    <name type="scientific">Candidatus Abyssobacteria bacterium SURF_17</name>
    <dbReference type="NCBI Taxonomy" id="2093361"/>
    <lineage>
        <taxon>Bacteria</taxon>
        <taxon>Pseudomonadati</taxon>
        <taxon>Candidatus Hydrogenedentota</taxon>
        <taxon>Candidatus Abyssobacteria</taxon>
    </lineage>
</organism>
<evidence type="ECO:0000313" key="7">
    <source>
        <dbReference type="EMBL" id="RJP66624.1"/>
    </source>
</evidence>
<dbReference type="SUPFAM" id="SSF102114">
    <property type="entry name" value="Radical SAM enzymes"/>
    <property type="match status" value="1"/>
</dbReference>
<evidence type="ECO:0000256" key="4">
    <source>
        <dbReference type="ARBA" id="ARBA00023004"/>
    </source>
</evidence>
<reference evidence="7 8" key="1">
    <citation type="journal article" date="2017" name="ISME J.">
        <title>Energy and carbon metabolisms in a deep terrestrial subsurface fluid microbial community.</title>
        <authorList>
            <person name="Momper L."/>
            <person name="Jungbluth S.P."/>
            <person name="Lee M.D."/>
            <person name="Amend J.P."/>
        </authorList>
    </citation>
    <scope>NUCLEOTIDE SEQUENCE [LARGE SCALE GENOMIC DNA]</scope>
    <source>
        <strain evidence="7">SURF_17</strain>
    </source>
</reference>
<dbReference type="AlphaFoldDB" id="A0A419ESN6"/>
<evidence type="ECO:0000256" key="1">
    <source>
        <dbReference type="ARBA" id="ARBA00001966"/>
    </source>
</evidence>
<dbReference type="SFLD" id="SFLDG01067">
    <property type="entry name" value="SPASM/twitch_domain_containing"/>
    <property type="match status" value="1"/>
</dbReference>
<feature type="domain" description="Radical SAM core" evidence="6">
    <location>
        <begin position="29"/>
        <end position="249"/>
    </location>
</feature>
<dbReference type="Proteomes" id="UP000285961">
    <property type="component" value="Unassembled WGS sequence"/>
</dbReference>
<keyword evidence="2" id="KW-0949">S-adenosyl-L-methionine</keyword>
<dbReference type="PANTHER" id="PTHR11228">
    <property type="entry name" value="RADICAL SAM DOMAIN PROTEIN"/>
    <property type="match status" value="1"/>
</dbReference>
<sequence>MATMFFLPKLLDRMMQRGSACAKFDADPSSSIRELHMELTYSCNCKCIMCDLWSKNINDPKLRNSEMTLEQIRSVIEESESLKNINCVVLSGGEPFIWPSIVELCAFLTDKFPSARINFLTNGINSRLVLDKLDQILRTRPVGSIQLGSSIDGIGETHDRIRGIPHAFEKLVGTIKEVKKRHPGISYGLNFTLTPRNYRDLVKCYDFAEEIGCDFCAQFVVQWDVEEEFVWEKAQFDEIRAMTRSISGRIIEKYKKKNGWYFFPENLDIGLLAQIYYWSHLTDYAEKPKRYFDRCTAGRTFVQINPYGDVYFCPLLKKRVIGNLKERGLDEIWMSPAAQRLRHFIDSKGCHCWLVCTVFPMAGEALTCAMNASPKRLALLERRMRDKYRKLTRRSSQ</sequence>
<dbReference type="InterPro" id="IPR058240">
    <property type="entry name" value="rSAM_sf"/>
</dbReference>
<protein>
    <submittedName>
        <fullName evidence="7">Radical SAM protein</fullName>
    </submittedName>
</protein>
<dbReference type="Pfam" id="PF13186">
    <property type="entry name" value="SPASM"/>
    <property type="match status" value="1"/>
</dbReference>
<dbReference type="EMBL" id="QZKI01000113">
    <property type="protein sequence ID" value="RJP66624.1"/>
    <property type="molecule type" value="Genomic_DNA"/>
</dbReference>
<dbReference type="SFLD" id="SFLDS00029">
    <property type="entry name" value="Radical_SAM"/>
    <property type="match status" value="1"/>
</dbReference>